<reference evidence="1 2" key="1">
    <citation type="journal article" date="2019" name="Nat. Ecol. Evol.">
        <title>Megaphylogeny resolves global patterns of mushroom evolution.</title>
        <authorList>
            <person name="Varga T."/>
            <person name="Krizsan K."/>
            <person name="Foldi C."/>
            <person name="Dima B."/>
            <person name="Sanchez-Garcia M."/>
            <person name="Sanchez-Ramirez S."/>
            <person name="Szollosi G.J."/>
            <person name="Szarkandi J.G."/>
            <person name="Papp V."/>
            <person name="Albert L."/>
            <person name="Andreopoulos W."/>
            <person name="Angelini C."/>
            <person name="Antonin V."/>
            <person name="Barry K.W."/>
            <person name="Bougher N.L."/>
            <person name="Buchanan P."/>
            <person name="Buyck B."/>
            <person name="Bense V."/>
            <person name="Catcheside P."/>
            <person name="Chovatia M."/>
            <person name="Cooper J."/>
            <person name="Damon W."/>
            <person name="Desjardin D."/>
            <person name="Finy P."/>
            <person name="Geml J."/>
            <person name="Haridas S."/>
            <person name="Hughes K."/>
            <person name="Justo A."/>
            <person name="Karasinski D."/>
            <person name="Kautmanova I."/>
            <person name="Kiss B."/>
            <person name="Kocsube S."/>
            <person name="Kotiranta H."/>
            <person name="LaButti K.M."/>
            <person name="Lechner B.E."/>
            <person name="Liimatainen K."/>
            <person name="Lipzen A."/>
            <person name="Lukacs Z."/>
            <person name="Mihaltcheva S."/>
            <person name="Morgado L.N."/>
            <person name="Niskanen T."/>
            <person name="Noordeloos M.E."/>
            <person name="Ohm R.A."/>
            <person name="Ortiz-Santana B."/>
            <person name="Ovrebo C."/>
            <person name="Racz N."/>
            <person name="Riley R."/>
            <person name="Savchenko A."/>
            <person name="Shiryaev A."/>
            <person name="Soop K."/>
            <person name="Spirin V."/>
            <person name="Szebenyi C."/>
            <person name="Tomsovsky M."/>
            <person name="Tulloss R.E."/>
            <person name="Uehling J."/>
            <person name="Grigoriev I.V."/>
            <person name="Vagvolgyi C."/>
            <person name="Papp T."/>
            <person name="Martin F.M."/>
            <person name="Miettinen O."/>
            <person name="Hibbett D.S."/>
            <person name="Nagy L.G."/>
        </authorList>
    </citation>
    <scope>NUCLEOTIDE SEQUENCE [LARGE SCALE GENOMIC DNA]</scope>
    <source>
        <strain evidence="1 2">OMC1185</strain>
    </source>
</reference>
<protein>
    <recommendedName>
        <fullName evidence="3">CxC2-like cysteine cluster KDZ transposase-associated domain-containing protein</fullName>
    </recommendedName>
</protein>
<gene>
    <name evidence="1" type="ORF">OE88DRAFT_1715348</name>
</gene>
<dbReference type="Pfam" id="PF18759">
    <property type="entry name" value="Plavaka"/>
    <property type="match status" value="1"/>
</dbReference>
<evidence type="ECO:0000313" key="2">
    <source>
        <dbReference type="Proteomes" id="UP000305948"/>
    </source>
</evidence>
<dbReference type="AlphaFoldDB" id="A0A5C3MN86"/>
<organism evidence="1 2">
    <name type="scientific">Heliocybe sulcata</name>
    <dbReference type="NCBI Taxonomy" id="5364"/>
    <lineage>
        <taxon>Eukaryota</taxon>
        <taxon>Fungi</taxon>
        <taxon>Dikarya</taxon>
        <taxon>Basidiomycota</taxon>
        <taxon>Agaricomycotina</taxon>
        <taxon>Agaricomycetes</taxon>
        <taxon>Gloeophyllales</taxon>
        <taxon>Gloeophyllaceae</taxon>
        <taxon>Heliocybe</taxon>
    </lineage>
</organism>
<dbReference type="STRING" id="5364.A0A5C3MN86"/>
<keyword evidence="2" id="KW-1185">Reference proteome</keyword>
<dbReference type="InterPro" id="IPR041078">
    <property type="entry name" value="Plavaka"/>
</dbReference>
<name>A0A5C3MN86_9AGAM</name>
<dbReference type="EMBL" id="ML213541">
    <property type="protein sequence ID" value="TFK45508.1"/>
    <property type="molecule type" value="Genomic_DNA"/>
</dbReference>
<evidence type="ECO:0000313" key="1">
    <source>
        <dbReference type="EMBL" id="TFK45508.1"/>
    </source>
</evidence>
<dbReference type="OrthoDB" id="2418900at2759"/>
<sequence>MKKLDLWVRDPVEVVADLLGNPEFKNEMVYAPTEETLQDTLEELHLQGSEMERVFEEMASANWWSRVQVCSVEAKEMSSLPVAMQTEIAKKIEGATIAPIILASDKTQLSTFSGDKQAWPVYLTVGNINKAVRRRPSRHAVVLLGYLPISKLHCFKKENRSLQGYWLFHFAMQELLKPLIEAGREGVMMTCTDGFVRRVFPLLAAYIADHPEQCLVCCCKENRCPTCTVGWQEQGRPLTSCYRDPGESLNAIRDQDDSRAAQEGLRDVPEPFWAGLPYANIFNCIVPDLLHQLHKGVFKDHLVKWVTSGHEDEIDARFARVPPYQNLQMEKIFIGVLPGLHDDPRVMAASRAILDFIYLAHYPSHTILTLEQMQEALADFHKHKQVFIDLGLRNPANFNIPKVHWMVHYIASIVDFGSCDGLSTETSECLHIDFAKLGYRASNRKAYLKQMVTWLTRREKIQWFQMYLRWSAVHGLQTRATAGDLGPLDECEQYEDETELLEHEDSPEDNFFGDYTISRCPGLGIQSGREMITALGLSFEPTLAAFLGHAPGSSFQQFDFSVFTQFRRRLPSLRGIKYDDTSDCVHAAPATGTCPALYSTVLYVDNEDTDALAGYCVAQVRAIFALLPLLQQERLAATERQSHLAFIELFTPFPANPDKHSKLYHISRSYSNRA</sequence>
<dbReference type="Proteomes" id="UP000305948">
    <property type="component" value="Unassembled WGS sequence"/>
</dbReference>
<accession>A0A5C3MN86</accession>
<proteinExistence type="predicted"/>
<evidence type="ECO:0008006" key="3">
    <source>
        <dbReference type="Google" id="ProtNLM"/>
    </source>
</evidence>